<name>A0AA44C9G5_9HYPH</name>
<keyword evidence="1 2" id="KW-0732">Signal</keyword>
<dbReference type="Gene3D" id="1.10.4030.10">
    <property type="entry name" value="Porin chaperone SurA, peptide-binding domain"/>
    <property type="match status" value="1"/>
</dbReference>
<evidence type="ECO:0000256" key="1">
    <source>
        <dbReference type="ARBA" id="ARBA00022729"/>
    </source>
</evidence>
<keyword evidence="3" id="KW-0413">Isomerase</keyword>
<evidence type="ECO:0000256" key="2">
    <source>
        <dbReference type="SAM" id="SignalP"/>
    </source>
</evidence>
<feature type="chain" id="PRO_5041306650" evidence="2">
    <location>
        <begin position="39"/>
        <end position="321"/>
    </location>
</feature>
<evidence type="ECO:0000313" key="4">
    <source>
        <dbReference type="Proteomes" id="UP001155840"/>
    </source>
</evidence>
<feature type="signal peptide" evidence="2">
    <location>
        <begin position="1"/>
        <end position="38"/>
    </location>
</feature>
<dbReference type="InterPro" id="IPR027304">
    <property type="entry name" value="Trigger_fact/SurA_dom_sf"/>
</dbReference>
<comment type="caution">
    <text evidence="3">The sequence shown here is derived from an EMBL/GenBank/DDBJ whole genome shotgun (WGS) entry which is preliminary data.</text>
</comment>
<dbReference type="PANTHER" id="PTHR47637:SF1">
    <property type="entry name" value="CHAPERONE SURA"/>
    <property type="match status" value="1"/>
</dbReference>
<organism evidence="3 4">
    <name type="scientific">Ferranicluibacter rubi</name>
    <dbReference type="NCBI Taxonomy" id="2715133"/>
    <lineage>
        <taxon>Bacteria</taxon>
        <taxon>Pseudomonadati</taxon>
        <taxon>Pseudomonadota</taxon>
        <taxon>Alphaproteobacteria</taxon>
        <taxon>Hyphomicrobiales</taxon>
        <taxon>Rhizobiaceae</taxon>
        <taxon>Ferranicluibacter</taxon>
    </lineage>
</organism>
<dbReference type="AlphaFoldDB" id="A0AA44C9G5"/>
<gene>
    <name evidence="3" type="ORF">G8E10_04375</name>
</gene>
<accession>A0AA44C9G5</accession>
<keyword evidence="4" id="KW-1185">Reference proteome</keyword>
<dbReference type="Proteomes" id="UP001155840">
    <property type="component" value="Unassembled WGS sequence"/>
</dbReference>
<protein>
    <submittedName>
        <fullName evidence="3">Peptidylprolyl isomerase</fullName>
    </submittedName>
</protein>
<proteinExistence type="predicted"/>
<dbReference type="RefSeq" id="WP_167127332.1">
    <property type="nucleotide sequence ID" value="NZ_JAANCM010000002.1"/>
</dbReference>
<dbReference type="EMBL" id="JAANCM010000002">
    <property type="protein sequence ID" value="NHT74990.1"/>
    <property type="molecule type" value="Genomic_DNA"/>
</dbReference>
<evidence type="ECO:0000313" key="3">
    <source>
        <dbReference type="EMBL" id="NHT74990.1"/>
    </source>
</evidence>
<dbReference type="GO" id="GO:0016853">
    <property type="term" value="F:isomerase activity"/>
    <property type="evidence" value="ECO:0007669"/>
    <property type="project" value="UniProtKB-KW"/>
</dbReference>
<dbReference type="PANTHER" id="PTHR47637">
    <property type="entry name" value="CHAPERONE SURA"/>
    <property type="match status" value="1"/>
</dbReference>
<dbReference type="InterPro" id="IPR050280">
    <property type="entry name" value="OMP_Chaperone_SurA"/>
</dbReference>
<sequence>MGNGTVQKRSSLRVAAGILRAGLLAGALCLPTTLPAAAAGAGTAVAVVVNGTPITTGDIAKRAAFLKLQRQSSAGAREQMIDEVLKRAEVLRLQQSVSTEDVDAAVARFAAGNKLSVAQLTQVLAQAGVGIDHFKSYVAISMSWPRAVRLRFGSGGGRLSNEELVRRMQENGGNKPVTTEYFLQQVIFVVPGAKRNAIMGKRQAEANASRSAYPGCDDAKTFAATMRDVSIRNLGRMMVQEIPEDWRPLVEKAGDGNTTATRVTERGVEYLGICKKRQVSDDLAAEVVFRAEDLGKQKGGEDPNSVKYMEELRKRAQILGK</sequence>
<dbReference type="SUPFAM" id="SSF109998">
    <property type="entry name" value="Triger factor/SurA peptide-binding domain-like"/>
    <property type="match status" value="1"/>
</dbReference>
<reference evidence="3" key="1">
    <citation type="submission" date="2020-03" db="EMBL/GenBank/DDBJ databases">
        <title>Ferranicluibacter endophyticum gen. nov., sp. nov., a new genus isolated from Rubus ulmifolius Schott. stem.</title>
        <authorList>
            <person name="Roca-Couso R."/>
            <person name="Flores-Felix J.D."/>
            <person name="Igual J.M."/>
            <person name="Rivas R."/>
        </authorList>
    </citation>
    <scope>NUCLEOTIDE SEQUENCE</scope>
    <source>
        <strain evidence="3">CRRU44</strain>
    </source>
</reference>